<keyword evidence="9" id="KW-1185">Reference proteome</keyword>
<evidence type="ECO:0000256" key="3">
    <source>
        <dbReference type="ARBA" id="ARBA00023125"/>
    </source>
</evidence>
<dbReference type="GO" id="GO:0005634">
    <property type="term" value="C:nucleus"/>
    <property type="evidence" value="ECO:0007669"/>
    <property type="project" value="UniProtKB-SubCell"/>
</dbReference>
<evidence type="ECO:0000256" key="4">
    <source>
        <dbReference type="ARBA" id="ARBA00023163"/>
    </source>
</evidence>
<dbReference type="GO" id="GO:0046983">
    <property type="term" value="F:protein dimerization activity"/>
    <property type="evidence" value="ECO:0007669"/>
    <property type="project" value="InterPro"/>
</dbReference>
<dbReference type="PANTHER" id="PTHR11945">
    <property type="entry name" value="MADS BOX PROTEIN"/>
    <property type="match status" value="1"/>
</dbReference>
<keyword evidence="4" id="KW-0804">Transcription</keyword>
<sequence length="86" mass="10085">MGRRKIQIKTIVDERSRQVTFLKRKQGLMKKAFELSVLCDCEIGLIIFNSQNKLIQFSSTDMDRILLRYTEYPEPDEVRGPTDFAN</sequence>
<protein>
    <recommendedName>
        <fullName evidence="7">MADS-box domain-containing protein</fullName>
    </recommendedName>
</protein>
<keyword evidence="2" id="KW-0805">Transcription regulation</keyword>
<dbReference type="EMBL" id="KZ988075">
    <property type="protein sequence ID" value="RKP13234.1"/>
    <property type="molecule type" value="Genomic_DNA"/>
</dbReference>
<dbReference type="InterPro" id="IPR036879">
    <property type="entry name" value="TF_MADSbox_sf"/>
</dbReference>
<dbReference type="PROSITE" id="PS00350">
    <property type="entry name" value="MADS_BOX_1"/>
    <property type="match status" value="1"/>
</dbReference>
<dbReference type="AlphaFoldDB" id="A0A4P9Y3G3"/>
<dbReference type="Proteomes" id="UP000267251">
    <property type="component" value="Unassembled WGS sequence"/>
</dbReference>
<dbReference type="InterPro" id="IPR002100">
    <property type="entry name" value="TF_MADSbox"/>
</dbReference>
<dbReference type="GO" id="GO:0045944">
    <property type="term" value="P:positive regulation of transcription by RNA polymerase II"/>
    <property type="evidence" value="ECO:0007669"/>
    <property type="project" value="InterPro"/>
</dbReference>
<accession>A0A4P9Y3G3</accession>
<evidence type="ECO:0000256" key="2">
    <source>
        <dbReference type="ARBA" id="ARBA00023015"/>
    </source>
</evidence>
<comment type="similarity">
    <text evidence="6">Belongs to the MEF2 family.</text>
</comment>
<feature type="non-terminal residue" evidence="8">
    <location>
        <position position="86"/>
    </location>
</feature>
<proteinExistence type="inferred from homology"/>
<dbReference type="PANTHER" id="PTHR11945:SF534">
    <property type="entry name" value="MYOCYTE-SPECIFIC ENHANCER FACTOR 2"/>
    <property type="match status" value="1"/>
</dbReference>
<evidence type="ECO:0000256" key="5">
    <source>
        <dbReference type="ARBA" id="ARBA00023242"/>
    </source>
</evidence>
<dbReference type="SMART" id="SM00432">
    <property type="entry name" value="MADS"/>
    <property type="match status" value="1"/>
</dbReference>
<evidence type="ECO:0000259" key="7">
    <source>
        <dbReference type="PROSITE" id="PS50066"/>
    </source>
</evidence>
<dbReference type="CDD" id="cd00265">
    <property type="entry name" value="MADS_MEF2_like"/>
    <property type="match status" value="1"/>
</dbReference>
<dbReference type="Gene3D" id="3.40.1810.10">
    <property type="entry name" value="Transcription factor, MADS-box"/>
    <property type="match status" value="1"/>
</dbReference>
<dbReference type="PROSITE" id="PS50066">
    <property type="entry name" value="MADS_BOX_2"/>
    <property type="match status" value="1"/>
</dbReference>
<dbReference type="PRINTS" id="PR00404">
    <property type="entry name" value="MADSDOMAIN"/>
</dbReference>
<dbReference type="SUPFAM" id="SSF55455">
    <property type="entry name" value="SRF-like"/>
    <property type="match status" value="1"/>
</dbReference>
<dbReference type="Pfam" id="PF00319">
    <property type="entry name" value="SRF-TF"/>
    <property type="match status" value="1"/>
</dbReference>
<dbReference type="GO" id="GO:0000978">
    <property type="term" value="F:RNA polymerase II cis-regulatory region sequence-specific DNA binding"/>
    <property type="evidence" value="ECO:0007669"/>
    <property type="project" value="TreeGrafter"/>
</dbReference>
<comment type="subcellular location">
    <subcellularLocation>
        <location evidence="1">Nucleus</location>
    </subcellularLocation>
</comment>
<keyword evidence="5" id="KW-0539">Nucleus</keyword>
<gene>
    <name evidence="8" type="ORF">BJ684DRAFT_6359</name>
</gene>
<feature type="domain" description="MADS-box" evidence="7">
    <location>
        <begin position="1"/>
        <end position="61"/>
    </location>
</feature>
<evidence type="ECO:0000256" key="6">
    <source>
        <dbReference type="ARBA" id="ARBA00025805"/>
    </source>
</evidence>
<dbReference type="InterPro" id="IPR033896">
    <property type="entry name" value="MEF2-like_N"/>
</dbReference>
<evidence type="ECO:0000313" key="9">
    <source>
        <dbReference type="Proteomes" id="UP000267251"/>
    </source>
</evidence>
<reference evidence="9" key="1">
    <citation type="journal article" date="2018" name="Nat. Microbiol.">
        <title>Leveraging single-cell genomics to expand the fungal tree of life.</title>
        <authorList>
            <person name="Ahrendt S.R."/>
            <person name="Quandt C.A."/>
            <person name="Ciobanu D."/>
            <person name="Clum A."/>
            <person name="Salamov A."/>
            <person name="Andreopoulos B."/>
            <person name="Cheng J.F."/>
            <person name="Woyke T."/>
            <person name="Pelin A."/>
            <person name="Henrissat B."/>
            <person name="Reynolds N.K."/>
            <person name="Benny G.L."/>
            <person name="Smith M.E."/>
            <person name="James T.Y."/>
            <person name="Grigoriev I.V."/>
        </authorList>
    </citation>
    <scope>NUCLEOTIDE SEQUENCE [LARGE SCALE GENOMIC DNA]</scope>
</reference>
<dbReference type="OrthoDB" id="1898716at2759"/>
<evidence type="ECO:0000256" key="1">
    <source>
        <dbReference type="ARBA" id="ARBA00004123"/>
    </source>
</evidence>
<dbReference type="GO" id="GO:0000981">
    <property type="term" value="F:DNA-binding transcription factor activity, RNA polymerase II-specific"/>
    <property type="evidence" value="ECO:0007669"/>
    <property type="project" value="TreeGrafter"/>
</dbReference>
<name>A0A4P9Y3G3_9FUNG</name>
<evidence type="ECO:0000313" key="8">
    <source>
        <dbReference type="EMBL" id="RKP13234.1"/>
    </source>
</evidence>
<organism evidence="8 9">
    <name type="scientific">Piptocephalis cylindrospora</name>
    <dbReference type="NCBI Taxonomy" id="1907219"/>
    <lineage>
        <taxon>Eukaryota</taxon>
        <taxon>Fungi</taxon>
        <taxon>Fungi incertae sedis</taxon>
        <taxon>Zoopagomycota</taxon>
        <taxon>Zoopagomycotina</taxon>
        <taxon>Zoopagomycetes</taxon>
        <taxon>Zoopagales</taxon>
        <taxon>Piptocephalidaceae</taxon>
        <taxon>Piptocephalis</taxon>
    </lineage>
</organism>
<keyword evidence="3" id="KW-0238">DNA-binding</keyword>